<comment type="catalytic activity">
    <reaction evidence="1">
        <text>S-ubiquitinyl-[E2 ubiquitin-conjugating enzyme]-L-cysteine + [acceptor protein]-L-lysine = [E2 ubiquitin-conjugating enzyme]-L-cysteine + N(6)-ubiquitinyl-[acceptor protein]-L-lysine.</text>
        <dbReference type="EC" id="2.3.2.27"/>
    </reaction>
</comment>
<gene>
    <name evidence="15" type="primary">TRAF3IP2</name>
    <name evidence="15" type="ORF">AMEX_G905</name>
</gene>
<accession>A0A8T2MKF9</accession>
<feature type="domain" description="SEFIR" evidence="14">
    <location>
        <begin position="262"/>
        <end position="399"/>
    </location>
</feature>
<dbReference type="Pfam" id="PF08357">
    <property type="entry name" value="SEFIR"/>
    <property type="match status" value="1"/>
</dbReference>
<dbReference type="InterPro" id="IPR013568">
    <property type="entry name" value="SEFIR_dom"/>
</dbReference>
<sequence>MTSFTDVSCCHPSVPVEMDESMTSSSLNLAWPVCEQCSGQANCVNVTVNDVAKVDYPEGSLRHPESRSEITKPVYPLATPPSDRHWMSREAMDGYLHHPYRPPVANPDSYRQRPRMDDLCEGFSALFPREQRNPPREDDEESLEMPGPLRSDVEGIEYRLADHYRHPGHDGHCQLPANAMDARCPRGCHRQQPPVNPAWFDQNPQPRPSPHVHKVPVATPQATSTAPVRELMSEVCVQPSQPITGPTPMQEMRRTISLPDDCRNVFITYSVDTAKEMFPFVRFLMSQGFRPAIDIFDNAVRQMDMNKWMDSYLKDKSVLIIVVISPKYKIDVEGDGSDQHGLHTKYIYTQIQNEFIQQRCLNFRLVPVLFPNANQSHVPMWLQSTRLFHWPQDAQELLLRLLREERYIPPPLGKELTITIKPLTSHN</sequence>
<dbReference type="GeneID" id="103025743"/>
<evidence type="ECO:0000313" key="16">
    <source>
        <dbReference type="Proteomes" id="UP000752171"/>
    </source>
</evidence>
<dbReference type="PANTHER" id="PTHR34257:SF4">
    <property type="entry name" value="ADAPTER PROTEIN CIKS"/>
    <property type="match status" value="1"/>
</dbReference>
<evidence type="ECO:0000313" key="15">
    <source>
        <dbReference type="EMBL" id="KAG9282272.1"/>
    </source>
</evidence>
<evidence type="ECO:0000256" key="7">
    <source>
        <dbReference type="ARBA" id="ARBA00073304"/>
    </source>
</evidence>
<evidence type="ECO:0000256" key="2">
    <source>
        <dbReference type="ARBA" id="ARBA00012483"/>
    </source>
</evidence>
<evidence type="ECO:0000256" key="4">
    <source>
        <dbReference type="ARBA" id="ARBA00022786"/>
    </source>
</evidence>
<evidence type="ECO:0000256" key="6">
    <source>
        <dbReference type="ARBA" id="ARBA00064316"/>
    </source>
</evidence>
<dbReference type="AlphaFoldDB" id="A0A8T2MKF9"/>
<proteinExistence type="predicted"/>
<dbReference type="GO" id="GO:0006959">
    <property type="term" value="P:humoral immune response"/>
    <property type="evidence" value="ECO:0007669"/>
    <property type="project" value="TreeGrafter"/>
</dbReference>
<evidence type="ECO:0000256" key="3">
    <source>
        <dbReference type="ARBA" id="ARBA00022679"/>
    </source>
</evidence>
<dbReference type="PROSITE" id="PS51534">
    <property type="entry name" value="SEFIR"/>
    <property type="match status" value="1"/>
</dbReference>
<evidence type="ECO:0000256" key="8">
    <source>
        <dbReference type="ARBA" id="ARBA00075327"/>
    </source>
</evidence>
<organism evidence="15 16">
    <name type="scientific">Astyanax mexicanus</name>
    <name type="common">Blind cave fish</name>
    <name type="synonym">Astyanax fasciatus mexicanus</name>
    <dbReference type="NCBI Taxonomy" id="7994"/>
    <lineage>
        <taxon>Eukaryota</taxon>
        <taxon>Metazoa</taxon>
        <taxon>Chordata</taxon>
        <taxon>Craniata</taxon>
        <taxon>Vertebrata</taxon>
        <taxon>Euteleostomi</taxon>
        <taxon>Actinopterygii</taxon>
        <taxon>Neopterygii</taxon>
        <taxon>Teleostei</taxon>
        <taxon>Ostariophysi</taxon>
        <taxon>Characiformes</taxon>
        <taxon>Characoidei</taxon>
        <taxon>Acestrorhamphidae</taxon>
        <taxon>Acestrorhamphinae</taxon>
        <taxon>Astyanax</taxon>
    </lineage>
</organism>
<dbReference type="RefSeq" id="XP_007259961.2">
    <property type="nucleotide sequence ID" value="XM_007259899.4"/>
</dbReference>
<evidence type="ECO:0000256" key="1">
    <source>
        <dbReference type="ARBA" id="ARBA00000900"/>
    </source>
</evidence>
<evidence type="ECO:0000256" key="11">
    <source>
        <dbReference type="ARBA" id="ARBA00078673"/>
    </source>
</evidence>
<comment type="caution">
    <text evidence="15">The sequence shown here is derived from an EMBL/GenBank/DDBJ whole genome shotgun (WGS) entry which is preliminary data.</text>
</comment>
<dbReference type="GO" id="GO:0000209">
    <property type="term" value="P:protein polyubiquitination"/>
    <property type="evidence" value="ECO:0007669"/>
    <property type="project" value="UniProtKB-ARBA"/>
</dbReference>
<evidence type="ECO:0000259" key="14">
    <source>
        <dbReference type="PROSITE" id="PS51534"/>
    </source>
</evidence>
<dbReference type="EC" id="2.3.2.27" evidence="2"/>
<dbReference type="InterPro" id="IPR053047">
    <property type="entry name" value="E3_ubiq_ligase_TRAF3IP2"/>
</dbReference>
<dbReference type="GO" id="GO:0006954">
    <property type="term" value="P:inflammatory response"/>
    <property type="evidence" value="ECO:0007669"/>
    <property type="project" value="UniProtKB-KW"/>
</dbReference>
<keyword evidence="3" id="KW-0808">Transferase</keyword>
<dbReference type="GO" id="GO:0005737">
    <property type="term" value="C:cytoplasm"/>
    <property type="evidence" value="ECO:0007669"/>
    <property type="project" value="UniProtKB-ARBA"/>
</dbReference>
<dbReference type="GO" id="GO:0097400">
    <property type="term" value="P:interleukin-17-mediated signaling pathway"/>
    <property type="evidence" value="ECO:0007669"/>
    <property type="project" value="UniProtKB-ARBA"/>
</dbReference>
<comment type="subunit">
    <text evidence="6">Interacts with IKBKG/NF-kappa B essential modulator, with CHUK/IKK-alpha and with IKBKB/IKK-beta. Interacts with TRAF6; this interaction is direct. Interacts with IL17RA and IL17RC. Interacts with IL17RB.</text>
</comment>
<evidence type="ECO:0000256" key="5">
    <source>
        <dbReference type="ARBA" id="ARBA00023198"/>
    </source>
</evidence>
<dbReference type="PANTHER" id="PTHR34257">
    <property type="entry name" value="ADAPTER PROTEIN CIKS"/>
    <property type="match status" value="1"/>
</dbReference>
<name>A0A8T2MKF9_ASTMX</name>
<evidence type="ECO:0000256" key="10">
    <source>
        <dbReference type="ARBA" id="ARBA00078387"/>
    </source>
</evidence>
<dbReference type="GO" id="GO:0061630">
    <property type="term" value="F:ubiquitin protein ligase activity"/>
    <property type="evidence" value="ECO:0007669"/>
    <property type="project" value="UniProtKB-EC"/>
</dbReference>
<feature type="region of interest" description="Disordered" evidence="13">
    <location>
        <begin position="125"/>
        <end position="149"/>
    </location>
</feature>
<protein>
    <recommendedName>
        <fullName evidence="7">E3 ubiquitin ligase TRAF3IP2</fullName>
        <ecNumber evidence="2">2.3.2.27</ecNumber>
    </recommendedName>
    <alternativeName>
        <fullName evidence="8">Adapter protein CIKS</fullName>
    </alternativeName>
    <alternativeName>
        <fullName evidence="9">Connection to IKK and SAPK/JNK</fullName>
    </alternativeName>
    <alternativeName>
        <fullName evidence="12">E3 ubiquitin-protein ligase CIKS</fullName>
    </alternativeName>
    <alternativeName>
        <fullName evidence="10">Nuclear factor NF-kappa-B activator 1</fullName>
    </alternativeName>
    <alternativeName>
        <fullName evidence="11">TRAF3-interacting protein 2</fullName>
    </alternativeName>
</protein>
<dbReference type="KEGG" id="amex:103025743"/>
<evidence type="ECO:0000256" key="13">
    <source>
        <dbReference type="SAM" id="MobiDB-lite"/>
    </source>
</evidence>
<evidence type="ECO:0000256" key="12">
    <source>
        <dbReference type="ARBA" id="ARBA00080040"/>
    </source>
</evidence>
<dbReference type="Proteomes" id="UP000752171">
    <property type="component" value="Unassembled WGS sequence"/>
</dbReference>
<keyword evidence="4" id="KW-0833">Ubl conjugation pathway</keyword>
<dbReference type="GO" id="GO:0038173">
    <property type="term" value="P:interleukin-17A-mediated signaling pathway"/>
    <property type="evidence" value="ECO:0007669"/>
    <property type="project" value="UniProtKB-ARBA"/>
</dbReference>
<dbReference type="EMBL" id="JAICCE010000001">
    <property type="protein sequence ID" value="KAG9282272.1"/>
    <property type="molecule type" value="Genomic_DNA"/>
</dbReference>
<evidence type="ECO:0000256" key="9">
    <source>
        <dbReference type="ARBA" id="ARBA00076636"/>
    </source>
</evidence>
<dbReference type="Gene3D" id="3.40.50.11530">
    <property type="match status" value="1"/>
</dbReference>
<reference evidence="15 16" key="1">
    <citation type="submission" date="2021-07" db="EMBL/GenBank/DDBJ databases">
        <authorList>
            <person name="Imarazene B."/>
            <person name="Zahm M."/>
            <person name="Klopp C."/>
            <person name="Cabau C."/>
            <person name="Beille S."/>
            <person name="Jouanno E."/>
            <person name="Castinel A."/>
            <person name="Lluch J."/>
            <person name="Gil L."/>
            <person name="Kuchtly C."/>
            <person name="Lopez Roques C."/>
            <person name="Donnadieu C."/>
            <person name="Parrinello H."/>
            <person name="Journot L."/>
            <person name="Du K."/>
            <person name="Schartl M."/>
            <person name="Retaux S."/>
            <person name="Guiguen Y."/>
        </authorList>
    </citation>
    <scope>NUCLEOTIDE SEQUENCE [LARGE SCALE GENOMIC DNA]</scope>
    <source>
        <strain evidence="15">Pach_M1</strain>
        <tissue evidence="15">Testis</tissue>
    </source>
</reference>
<dbReference type="GO" id="GO:0043123">
    <property type="term" value="P:positive regulation of canonical NF-kappaB signal transduction"/>
    <property type="evidence" value="ECO:0007669"/>
    <property type="project" value="TreeGrafter"/>
</dbReference>
<dbReference type="FunFam" id="3.40.50.11530:FF:000007">
    <property type="entry name" value="adapter protein CIKS isoform X3"/>
    <property type="match status" value="1"/>
</dbReference>
<dbReference type="CTD" id="606616"/>
<keyword evidence="5" id="KW-0395">Inflammatory response</keyword>